<reference evidence="1 2" key="1">
    <citation type="journal article" date="2019" name="Int. J. Syst. Evol. Microbiol.">
        <title>Capsulimonas corticalis gen. nov., sp. nov., an aerobic capsulated bacterium, of a novel bacterial order, Capsulimonadales ord. nov., of the class Armatimonadia of the phylum Armatimonadetes.</title>
        <authorList>
            <person name="Li J."/>
            <person name="Kudo C."/>
            <person name="Tonouchi A."/>
        </authorList>
    </citation>
    <scope>NUCLEOTIDE SEQUENCE [LARGE SCALE GENOMIC DNA]</scope>
    <source>
        <strain evidence="1 2">AX-7</strain>
    </source>
</reference>
<evidence type="ECO:0000313" key="2">
    <source>
        <dbReference type="Proteomes" id="UP000287394"/>
    </source>
</evidence>
<gene>
    <name evidence="1" type="ORF">CCAX7_50420</name>
</gene>
<protein>
    <submittedName>
        <fullName evidence="1">Uncharacterized protein</fullName>
    </submittedName>
</protein>
<dbReference type="EMBL" id="AP025739">
    <property type="protein sequence ID" value="BDI32991.1"/>
    <property type="molecule type" value="Genomic_DNA"/>
</dbReference>
<proteinExistence type="predicted"/>
<dbReference type="RefSeq" id="WP_119319331.1">
    <property type="nucleotide sequence ID" value="NZ_AP025739.1"/>
</dbReference>
<dbReference type="AlphaFoldDB" id="A0A402CPI6"/>
<dbReference type="KEGG" id="ccot:CCAX7_50420"/>
<dbReference type="Proteomes" id="UP000287394">
    <property type="component" value="Chromosome"/>
</dbReference>
<keyword evidence="2" id="KW-1185">Reference proteome</keyword>
<evidence type="ECO:0000313" key="1">
    <source>
        <dbReference type="EMBL" id="BDI32991.1"/>
    </source>
</evidence>
<accession>A0A402CPI6</accession>
<sequence length="103" mass="11401">MTPLEEAMLERYERFTSALVIGAMYGVKSSEEQVYAEVQDWMRVNDGGVSDFLDRAAIAESFRSLFHAKTLQDLLDSDEGDLIETVTIVSDALHTTAGLSVQP</sequence>
<name>A0A402CPI6_9BACT</name>
<organism evidence="1 2">
    <name type="scientific">Capsulimonas corticalis</name>
    <dbReference type="NCBI Taxonomy" id="2219043"/>
    <lineage>
        <taxon>Bacteria</taxon>
        <taxon>Bacillati</taxon>
        <taxon>Armatimonadota</taxon>
        <taxon>Armatimonadia</taxon>
        <taxon>Capsulimonadales</taxon>
        <taxon>Capsulimonadaceae</taxon>
        <taxon>Capsulimonas</taxon>
    </lineage>
</organism>